<dbReference type="Pfam" id="PF02900">
    <property type="entry name" value="LigB"/>
    <property type="match status" value="1"/>
</dbReference>
<feature type="domain" description="AMMECR1" evidence="2">
    <location>
        <begin position="195"/>
        <end position="365"/>
    </location>
</feature>
<dbReference type="InterPro" id="IPR027623">
    <property type="entry name" value="AmmeMemoSam_A"/>
</dbReference>
<dbReference type="InterPro" id="IPR036071">
    <property type="entry name" value="AMMECR1_dom_sf"/>
</dbReference>
<dbReference type="InterPro" id="IPR002733">
    <property type="entry name" value="AMMECR1_domain"/>
</dbReference>
<dbReference type="PANTHER" id="PTHR13016">
    <property type="entry name" value="AMMECR1 HOMOLOG"/>
    <property type="match status" value="1"/>
</dbReference>
<dbReference type="Gene3D" id="3.40.830.10">
    <property type="entry name" value="LigB-like"/>
    <property type="match status" value="1"/>
</dbReference>
<dbReference type="EMBL" id="VSSQ01012842">
    <property type="protein sequence ID" value="MPM50163.1"/>
    <property type="molecule type" value="Genomic_DNA"/>
</dbReference>
<accession>A0A645AH41</accession>
<organism evidence="3">
    <name type="scientific">bioreactor metagenome</name>
    <dbReference type="NCBI Taxonomy" id="1076179"/>
    <lineage>
        <taxon>unclassified sequences</taxon>
        <taxon>metagenomes</taxon>
        <taxon>ecological metagenomes</taxon>
    </lineage>
</organism>
<protein>
    <recommendedName>
        <fullName evidence="2">AMMECR1 domain-containing protein</fullName>
    </recommendedName>
</protein>
<dbReference type="GO" id="GO:0008198">
    <property type="term" value="F:ferrous iron binding"/>
    <property type="evidence" value="ECO:0007669"/>
    <property type="project" value="InterPro"/>
</dbReference>
<dbReference type="CDD" id="cd07951">
    <property type="entry name" value="ED_3B_N_AMMECR1"/>
    <property type="match status" value="1"/>
</dbReference>
<dbReference type="InterPro" id="IPR023473">
    <property type="entry name" value="AMMECR1"/>
</dbReference>
<evidence type="ECO:0000256" key="1">
    <source>
        <dbReference type="SAM" id="MobiDB-lite"/>
    </source>
</evidence>
<dbReference type="GO" id="GO:0016702">
    <property type="term" value="F:oxidoreductase activity, acting on single donors with incorporation of molecular oxygen, incorporation of two atoms of oxygen"/>
    <property type="evidence" value="ECO:0007669"/>
    <property type="project" value="UniProtKB-ARBA"/>
</dbReference>
<proteinExistence type="predicted"/>
<dbReference type="SUPFAM" id="SSF53213">
    <property type="entry name" value="LigB-like"/>
    <property type="match status" value="1"/>
</dbReference>
<dbReference type="PROSITE" id="PS51112">
    <property type="entry name" value="AMMECR1"/>
    <property type="match status" value="1"/>
</dbReference>
<evidence type="ECO:0000313" key="3">
    <source>
        <dbReference type="EMBL" id="MPM50163.1"/>
    </source>
</evidence>
<dbReference type="InterPro" id="IPR004183">
    <property type="entry name" value="Xdiol_dOase_suB"/>
</dbReference>
<reference evidence="3" key="1">
    <citation type="submission" date="2019-08" db="EMBL/GenBank/DDBJ databases">
        <authorList>
            <person name="Kucharzyk K."/>
            <person name="Murdoch R.W."/>
            <person name="Higgins S."/>
            <person name="Loffler F."/>
        </authorList>
    </citation>
    <scope>NUCLEOTIDE SEQUENCE</scope>
</reference>
<dbReference type="InterPro" id="IPR027485">
    <property type="entry name" value="AMMECR1_N"/>
</dbReference>
<dbReference type="NCBIfam" id="TIGR04335">
    <property type="entry name" value="AmmeMemoSam_A"/>
    <property type="match status" value="1"/>
</dbReference>
<dbReference type="AlphaFoldDB" id="A0A645AH41"/>
<dbReference type="NCBIfam" id="TIGR00296">
    <property type="entry name" value="TIGR00296 family protein"/>
    <property type="match status" value="1"/>
</dbReference>
<dbReference type="SUPFAM" id="SSF143447">
    <property type="entry name" value="AMMECR1-like"/>
    <property type="match status" value="1"/>
</dbReference>
<comment type="caution">
    <text evidence="3">The sequence shown here is derived from an EMBL/GenBank/DDBJ whole genome shotgun (WGS) entry which is preliminary data.</text>
</comment>
<gene>
    <name evidence="3" type="ORF">SDC9_96899</name>
</gene>
<sequence>MEKNAKRAGVPAGTKGEQDATLDHGTMIPLTFLAERELPCSIVRIGLSGLDPAAHYRLGKCIKKTAEELNRDIAVVASGDLSHKLLESGPYGYAEQGPQFDRFATAALGKGDFLSLLTMDLNLSEAAAECGLGAFRILAGALDQTAVASELLSYQGPFGVGYAVATFLPQGEDRERAFDVTYQRAERARISAAREREDAYTRLARQTIESFVKTGEAPPLPDDLPEELTKERAGVFVSLKIAGKLRGCIGTISAVTGSIAEEIRKNAVSACSEDPRFEPVRAEELERIQYSVDVLGKTERVDSTEQLDAKRYGIVVISGYRKGLLLPNLDGVETVEEQIKIAKRKAGIPEGERCRMERFEVVRHQ</sequence>
<feature type="region of interest" description="Disordered" evidence="1">
    <location>
        <begin position="1"/>
        <end position="20"/>
    </location>
</feature>
<dbReference type="PANTHER" id="PTHR13016:SF0">
    <property type="entry name" value="AMME SYNDROME CANDIDATE GENE 1 PROTEIN"/>
    <property type="match status" value="1"/>
</dbReference>
<dbReference type="Gene3D" id="3.30.700.20">
    <property type="entry name" value="Hypothetical protein ph0010, domain 1"/>
    <property type="match status" value="1"/>
</dbReference>
<evidence type="ECO:0000259" key="2">
    <source>
        <dbReference type="PROSITE" id="PS51112"/>
    </source>
</evidence>
<dbReference type="NCBIfam" id="TIGR04336">
    <property type="entry name" value="AmmeMemoSam_B"/>
    <property type="match status" value="1"/>
</dbReference>
<name>A0A645AH41_9ZZZZ</name>
<dbReference type="Pfam" id="PF01871">
    <property type="entry name" value="AMMECR1"/>
    <property type="match status" value="1"/>
</dbReference>